<protein>
    <submittedName>
        <fullName evidence="1">Uncharacterized protein</fullName>
    </submittedName>
</protein>
<name>A0A8J2BU69_9BACT</name>
<dbReference type="EMBL" id="CAJNOB010000023">
    <property type="protein sequence ID" value="CAF0699184.1"/>
    <property type="molecule type" value="Genomic_DNA"/>
</dbReference>
<comment type="caution">
    <text evidence="1">The sequence shown here is derived from an EMBL/GenBank/DDBJ whole genome shotgun (WGS) entry which is preliminary data.</text>
</comment>
<dbReference type="Proteomes" id="UP000663859">
    <property type="component" value="Unassembled WGS sequence"/>
</dbReference>
<evidence type="ECO:0000313" key="1">
    <source>
        <dbReference type="EMBL" id="CAF0699184.1"/>
    </source>
</evidence>
<dbReference type="AlphaFoldDB" id="A0A8J2BU69"/>
<accession>A0A8J2BU69</accession>
<proteinExistence type="predicted"/>
<organism evidence="1 2">
    <name type="scientific">Candidatus Methylacidithermus pantelleriae</name>
    <dbReference type="NCBI Taxonomy" id="2744239"/>
    <lineage>
        <taxon>Bacteria</taxon>
        <taxon>Pseudomonadati</taxon>
        <taxon>Verrucomicrobiota</taxon>
        <taxon>Methylacidiphilae</taxon>
        <taxon>Methylacidiphilales</taxon>
        <taxon>Methylacidiphilaceae</taxon>
        <taxon>Candidatus Methylacidithermus</taxon>
    </lineage>
</organism>
<evidence type="ECO:0000313" key="2">
    <source>
        <dbReference type="Proteomes" id="UP000663859"/>
    </source>
</evidence>
<gene>
    <name evidence="1" type="ORF">MPNT_30152</name>
</gene>
<reference evidence="1" key="1">
    <citation type="submission" date="2021-02" db="EMBL/GenBank/DDBJ databases">
        <authorList>
            <person name="Cremers G."/>
            <person name="Picone N."/>
        </authorList>
    </citation>
    <scope>NUCLEOTIDE SEQUENCE</scope>
    <source>
        <strain evidence="1">PQ17</strain>
    </source>
</reference>
<keyword evidence="2" id="KW-1185">Reference proteome</keyword>
<sequence>MGQNQARIRGSPLLDKLSRTLCTEALRNIALLAWTNSPPFSWIEVRARFLWWSLWLSGKRDRSRRDSWPQHFE</sequence>